<organism evidence="3 4">
    <name type="scientific">Arcicella rosea</name>
    <dbReference type="NCBI Taxonomy" id="502909"/>
    <lineage>
        <taxon>Bacteria</taxon>
        <taxon>Pseudomonadati</taxon>
        <taxon>Bacteroidota</taxon>
        <taxon>Cytophagia</taxon>
        <taxon>Cytophagales</taxon>
        <taxon>Flectobacillaceae</taxon>
        <taxon>Arcicella</taxon>
    </lineage>
</organism>
<evidence type="ECO:0000313" key="3">
    <source>
        <dbReference type="EMBL" id="MBB6003933.1"/>
    </source>
</evidence>
<dbReference type="CDD" id="cd06577">
    <property type="entry name" value="PASTA_pknB"/>
    <property type="match status" value="3"/>
</dbReference>
<feature type="domain" description="PASTA" evidence="2">
    <location>
        <begin position="43"/>
        <end position="108"/>
    </location>
</feature>
<dbReference type="SUPFAM" id="SSF54184">
    <property type="entry name" value="Penicillin-binding protein 2x (pbp-2x), c-terminal domain"/>
    <property type="match status" value="1"/>
</dbReference>
<sequence length="256" mass="28085">MMKISTNSKKDVYLHAAIITLLLMVLFFGFFFVYLPWSTNHGDAITVPNLKGLTMEEAEDLLDERNLDFEVTDSTFTAGLKPLTVLSQYPLENSKVKQGRKIYLTINTETAPMIKLPKLTEMSVRSAEQQLLVSGLLKPDLEYQNDSRQNEVLEVKFGGTKIESGSLIAKGSKVTLVVGNGTDSVEIDVPCVVGQLYDEAQIVIKGSGLQIGTVIYDPTSTEPAGTIIKQNPECENGNKVRSGDMIDLWVAGNPPN</sequence>
<dbReference type="AlphaFoldDB" id="A0A841ESC6"/>
<protein>
    <submittedName>
        <fullName evidence="3">Beta-lactam-binding protein with PASTA domain</fullName>
    </submittedName>
</protein>
<dbReference type="Gene3D" id="3.30.10.20">
    <property type="match status" value="3"/>
</dbReference>
<name>A0A841ESC6_9BACT</name>
<keyword evidence="1" id="KW-0472">Membrane</keyword>
<reference evidence="3 4" key="1">
    <citation type="submission" date="2020-08" db="EMBL/GenBank/DDBJ databases">
        <title>Functional genomics of gut bacteria from endangered species of beetles.</title>
        <authorList>
            <person name="Carlos-Shanley C."/>
        </authorList>
    </citation>
    <scope>NUCLEOTIDE SEQUENCE [LARGE SCALE GENOMIC DNA]</scope>
    <source>
        <strain evidence="3 4">S00070</strain>
    </source>
</reference>
<dbReference type="PROSITE" id="PS51178">
    <property type="entry name" value="PASTA"/>
    <property type="match status" value="2"/>
</dbReference>
<dbReference type="Proteomes" id="UP000524404">
    <property type="component" value="Unassembled WGS sequence"/>
</dbReference>
<gene>
    <name evidence="3" type="ORF">HNP25_002594</name>
</gene>
<dbReference type="Pfam" id="PF03793">
    <property type="entry name" value="PASTA"/>
    <property type="match status" value="2"/>
</dbReference>
<comment type="caution">
    <text evidence="3">The sequence shown here is derived from an EMBL/GenBank/DDBJ whole genome shotgun (WGS) entry which is preliminary data.</text>
</comment>
<evidence type="ECO:0000313" key="4">
    <source>
        <dbReference type="Proteomes" id="UP000524404"/>
    </source>
</evidence>
<proteinExistence type="predicted"/>
<dbReference type="RefSeq" id="WP_184134645.1">
    <property type="nucleotide sequence ID" value="NZ_JACHKT010000018.1"/>
</dbReference>
<keyword evidence="1" id="KW-0812">Transmembrane</keyword>
<feature type="domain" description="PASTA" evidence="2">
    <location>
        <begin position="183"/>
        <end position="252"/>
    </location>
</feature>
<dbReference type="EMBL" id="JACHKT010000018">
    <property type="protein sequence ID" value="MBB6003933.1"/>
    <property type="molecule type" value="Genomic_DNA"/>
</dbReference>
<keyword evidence="4" id="KW-1185">Reference proteome</keyword>
<feature type="transmembrane region" description="Helical" evidence="1">
    <location>
        <begin position="12"/>
        <end position="37"/>
    </location>
</feature>
<dbReference type="SMART" id="SM00740">
    <property type="entry name" value="PASTA"/>
    <property type="match status" value="3"/>
</dbReference>
<keyword evidence="1" id="KW-1133">Transmembrane helix</keyword>
<evidence type="ECO:0000259" key="2">
    <source>
        <dbReference type="PROSITE" id="PS51178"/>
    </source>
</evidence>
<evidence type="ECO:0000256" key="1">
    <source>
        <dbReference type="SAM" id="Phobius"/>
    </source>
</evidence>
<dbReference type="InterPro" id="IPR005543">
    <property type="entry name" value="PASTA_dom"/>
</dbReference>
<accession>A0A841ESC6</accession>